<accession>A0A3S9HG97</accession>
<gene>
    <name evidence="2" type="ORF">EJN92_03295</name>
</gene>
<dbReference type="InterPro" id="IPR010982">
    <property type="entry name" value="Lambda_DNA-bd_dom_sf"/>
</dbReference>
<dbReference type="Gene3D" id="1.10.260.40">
    <property type="entry name" value="lambda repressor-like DNA-binding domains"/>
    <property type="match status" value="1"/>
</dbReference>
<dbReference type="PROSITE" id="PS50943">
    <property type="entry name" value="HTH_CROC1"/>
    <property type="match status" value="1"/>
</dbReference>
<dbReference type="Pfam" id="PF13443">
    <property type="entry name" value="HTH_26"/>
    <property type="match status" value="1"/>
</dbReference>
<dbReference type="SUPFAM" id="SSF47413">
    <property type="entry name" value="lambda repressor-like DNA-binding domains"/>
    <property type="match status" value="1"/>
</dbReference>
<organism evidence="2 3">
    <name type="scientific">Undibacterium parvum</name>
    <dbReference type="NCBI Taxonomy" id="401471"/>
    <lineage>
        <taxon>Bacteria</taxon>
        <taxon>Pseudomonadati</taxon>
        <taxon>Pseudomonadota</taxon>
        <taxon>Betaproteobacteria</taxon>
        <taxon>Burkholderiales</taxon>
        <taxon>Oxalobacteraceae</taxon>
        <taxon>Undibacterium</taxon>
    </lineage>
</organism>
<dbReference type="RefSeq" id="WP_126126518.1">
    <property type="nucleotide sequence ID" value="NZ_CP034464.1"/>
</dbReference>
<evidence type="ECO:0000259" key="1">
    <source>
        <dbReference type="PROSITE" id="PS50943"/>
    </source>
</evidence>
<protein>
    <submittedName>
        <fullName evidence="2">XRE family transcriptional regulator</fullName>
    </submittedName>
</protein>
<evidence type="ECO:0000313" key="3">
    <source>
        <dbReference type="Proteomes" id="UP000275663"/>
    </source>
</evidence>
<dbReference type="InterPro" id="IPR001387">
    <property type="entry name" value="Cro/C1-type_HTH"/>
</dbReference>
<dbReference type="SMART" id="SM00530">
    <property type="entry name" value="HTH_XRE"/>
    <property type="match status" value="1"/>
</dbReference>
<feature type="domain" description="HTH cro/C1-type" evidence="1">
    <location>
        <begin position="11"/>
        <end position="64"/>
    </location>
</feature>
<dbReference type="KEGG" id="upv:EJN92_03295"/>
<evidence type="ECO:0000313" key="2">
    <source>
        <dbReference type="EMBL" id="AZP11119.1"/>
    </source>
</evidence>
<dbReference type="AlphaFoldDB" id="A0A3S9HG97"/>
<keyword evidence="3" id="KW-1185">Reference proteome</keyword>
<proteinExistence type="predicted"/>
<dbReference type="OrthoDB" id="5298444at2"/>
<dbReference type="CDD" id="cd00093">
    <property type="entry name" value="HTH_XRE"/>
    <property type="match status" value="1"/>
</dbReference>
<reference evidence="2 3" key="1">
    <citation type="journal article" date="2011" name="Int. J. Syst. Evol. Microbiol.">
        <title>Description of Undibacterium oligocarboniphilum sp. nov., isolated from purified water, and Undibacterium pigrum strain CCUG 49012 as the type strain of Undibacterium parvum sp. nov., and emended descriptions of the genus Undibacterium and the species Undibacterium pigrum.</title>
        <authorList>
            <person name="Eder W."/>
            <person name="Wanner G."/>
            <person name="Ludwig W."/>
            <person name="Busse H.J."/>
            <person name="Ziemke-Kageler F."/>
            <person name="Lang E."/>
        </authorList>
    </citation>
    <scope>NUCLEOTIDE SEQUENCE [LARGE SCALE GENOMIC DNA]</scope>
    <source>
        <strain evidence="2 3">DSM 23061</strain>
    </source>
</reference>
<dbReference type="EMBL" id="CP034464">
    <property type="protein sequence ID" value="AZP11119.1"/>
    <property type="molecule type" value="Genomic_DNA"/>
</dbReference>
<sequence length="255" mass="28963">MSQTHQLISTLKQLLKARGLTYAQVAAHLKLSEASVKRQFSQQSFSLQTLEAICDLLQLELAELVVQAQQAQPRLSQLSAAQEAELVSDPRRVLMAICVLNHWTLEQIVATYQISKEQGIAHLLRLDHLGMIRLMPENRVSLRIARDFAWLAGGPIHQFFRERAQSDFLDSDFRHPGELLRFQHAMLSPAANLRFQQRLQRLLQEFTDLHEDGITTPANTRHGTSLLLALRPWEPEVFSALRRTPDSRGFSLAGC</sequence>
<dbReference type="Proteomes" id="UP000275663">
    <property type="component" value="Chromosome"/>
</dbReference>
<dbReference type="GO" id="GO:0003677">
    <property type="term" value="F:DNA binding"/>
    <property type="evidence" value="ECO:0007669"/>
    <property type="project" value="InterPro"/>
</dbReference>
<name>A0A3S9HG97_9BURK</name>